<proteinExistence type="predicted"/>
<evidence type="ECO:0000256" key="2">
    <source>
        <dbReference type="ARBA" id="ARBA00023125"/>
    </source>
</evidence>
<dbReference type="PRINTS" id="PR00455">
    <property type="entry name" value="HTHTETR"/>
</dbReference>
<keyword evidence="3" id="KW-0804">Transcription</keyword>
<dbReference type="InterPro" id="IPR009057">
    <property type="entry name" value="Homeodomain-like_sf"/>
</dbReference>
<organism evidence="6 7">
    <name type="scientific">Actinotalea fermentans</name>
    <dbReference type="NCBI Taxonomy" id="43671"/>
    <lineage>
        <taxon>Bacteria</taxon>
        <taxon>Bacillati</taxon>
        <taxon>Actinomycetota</taxon>
        <taxon>Actinomycetes</taxon>
        <taxon>Micrococcales</taxon>
        <taxon>Cellulomonadaceae</taxon>
        <taxon>Actinotalea</taxon>
    </lineage>
</organism>
<evidence type="ECO:0000313" key="6">
    <source>
        <dbReference type="EMBL" id="GEN81356.1"/>
    </source>
</evidence>
<dbReference type="Proteomes" id="UP000321484">
    <property type="component" value="Unassembled WGS sequence"/>
</dbReference>
<gene>
    <name evidence="6" type="ORF">AFE02nite_30900</name>
</gene>
<feature type="DNA-binding region" description="H-T-H motif" evidence="4">
    <location>
        <begin position="38"/>
        <end position="57"/>
    </location>
</feature>
<evidence type="ECO:0000259" key="5">
    <source>
        <dbReference type="PROSITE" id="PS50977"/>
    </source>
</evidence>
<evidence type="ECO:0000256" key="1">
    <source>
        <dbReference type="ARBA" id="ARBA00023015"/>
    </source>
</evidence>
<dbReference type="PROSITE" id="PS50977">
    <property type="entry name" value="HTH_TETR_2"/>
    <property type="match status" value="1"/>
</dbReference>
<dbReference type="SUPFAM" id="SSF46689">
    <property type="entry name" value="Homeodomain-like"/>
    <property type="match status" value="1"/>
</dbReference>
<dbReference type="InterPro" id="IPR001647">
    <property type="entry name" value="HTH_TetR"/>
</dbReference>
<evidence type="ECO:0000313" key="7">
    <source>
        <dbReference type="Proteomes" id="UP000321484"/>
    </source>
</evidence>
<dbReference type="PANTHER" id="PTHR30055:SF234">
    <property type="entry name" value="HTH-TYPE TRANSCRIPTIONAL REGULATOR BETI"/>
    <property type="match status" value="1"/>
</dbReference>
<dbReference type="GO" id="GO:0000976">
    <property type="term" value="F:transcription cis-regulatory region binding"/>
    <property type="evidence" value="ECO:0007669"/>
    <property type="project" value="TreeGrafter"/>
</dbReference>
<protein>
    <recommendedName>
        <fullName evidence="5">HTH tetR-type domain-containing protein</fullName>
    </recommendedName>
</protein>
<keyword evidence="1" id="KW-0805">Transcription regulation</keyword>
<dbReference type="GO" id="GO:0003700">
    <property type="term" value="F:DNA-binding transcription factor activity"/>
    <property type="evidence" value="ECO:0007669"/>
    <property type="project" value="TreeGrafter"/>
</dbReference>
<name>A0A511Z1U9_9CELL</name>
<dbReference type="RefSeq" id="WP_034247786.1">
    <property type="nucleotide sequence ID" value="NZ_BJYK01000011.1"/>
</dbReference>
<dbReference type="Gene3D" id="1.10.357.10">
    <property type="entry name" value="Tetracycline Repressor, domain 2"/>
    <property type="match status" value="1"/>
</dbReference>
<sequence length="220" mass="23691">MSDVVPIDRRAALKQRSRQAIVDAAAALLEEHGGLRFTVDQLAERADVSRRTVFNHFATLDDVVTAVCSDVLGGLVDTFVENALAVPAVDDTPAAMFAEVASALRSTELVGPMAYLTQSLGGVEMRVDLESPWAATLLLRSFNEVSRRFSVAMAVRHPSADELEVHLLVNALTSGLIVLYHHWLAATGATDDEESRTVWDGYLERLLTAVGTGYGAGPTI</sequence>
<comment type="caution">
    <text evidence="6">The sequence shown here is derived from an EMBL/GenBank/DDBJ whole genome shotgun (WGS) entry which is preliminary data.</text>
</comment>
<dbReference type="EMBL" id="BJYK01000011">
    <property type="protein sequence ID" value="GEN81356.1"/>
    <property type="molecule type" value="Genomic_DNA"/>
</dbReference>
<dbReference type="InterPro" id="IPR050109">
    <property type="entry name" value="HTH-type_TetR-like_transc_reg"/>
</dbReference>
<evidence type="ECO:0000256" key="3">
    <source>
        <dbReference type="ARBA" id="ARBA00023163"/>
    </source>
</evidence>
<accession>A0A511Z1U9</accession>
<keyword evidence="2 4" id="KW-0238">DNA-binding</keyword>
<dbReference type="Pfam" id="PF00440">
    <property type="entry name" value="TetR_N"/>
    <property type="match status" value="1"/>
</dbReference>
<feature type="domain" description="HTH tetR-type" evidence="5">
    <location>
        <begin position="15"/>
        <end position="75"/>
    </location>
</feature>
<dbReference type="PANTHER" id="PTHR30055">
    <property type="entry name" value="HTH-TYPE TRANSCRIPTIONAL REGULATOR RUTR"/>
    <property type="match status" value="1"/>
</dbReference>
<dbReference type="AlphaFoldDB" id="A0A511Z1U9"/>
<keyword evidence="7" id="KW-1185">Reference proteome</keyword>
<evidence type="ECO:0000256" key="4">
    <source>
        <dbReference type="PROSITE-ProRule" id="PRU00335"/>
    </source>
</evidence>
<reference evidence="6 7" key="1">
    <citation type="submission" date="2019-07" db="EMBL/GenBank/DDBJ databases">
        <title>Whole genome shotgun sequence of Actinotalea fermentans NBRC 105374.</title>
        <authorList>
            <person name="Hosoyama A."/>
            <person name="Uohara A."/>
            <person name="Ohji S."/>
            <person name="Ichikawa N."/>
        </authorList>
    </citation>
    <scope>NUCLEOTIDE SEQUENCE [LARGE SCALE GENOMIC DNA]</scope>
    <source>
        <strain evidence="6 7">NBRC 105374</strain>
    </source>
</reference>